<keyword evidence="1" id="KW-0004">4Fe-4S</keyword>
<name>A0A0S3QUC9_THET7</name>
<dbReference type="InterPro" id="IPR017900">
    <property type="entry name" value="4Fe4S_Fe_S_CS"/>
</dbReference>
<dbReference type="KEGG" id="ttk:TST_1132"/>
<keyword evidence="7" id="KW-1185">Reference proteome</keyword>
<accession>A0A0S3QUC9</accession>
<dbReference type="GO" id="GO:0046872">
    <property type="term" value="F:metal ion binding"/>
    <property type="evidence" value="ECO:0007669"/>
    <property type="project" value="UniProtKB-KW"/>
</dbReference>
<dbReference type="Pfam" id="PF12838">
    <property type="entry name" value="Fer4_7"/>
    <property type="match status" value="1"/>
</dbReference>
<organism evidence="6 7">
    <name type="scientific">Thermosulfidibacter takaii (strain DSM 17441 / JCM 13301 / NBRC 103674 / ABI70S6)</name>
    <dbReference type="NCBI Taxonomy" id="1298851"/>
    <lineage>
        <taxon>Bacteria</taxon>
        <taxon>Pseudomonadati</taxon>
        <taxon>Thermosulfidibacterota</taxon>
        <taxon>Thermosulfidibacteria</taxon>
        <taxon>Thermosulfidibacterales</taxon>
        <taxon>Thermosulfidibacteraceae</taxon>
    </lineage>
</organism>
<evidence type="ECO:0000313" key="7">
    <source>
        <dbReference type="Proteomes" id="UP000063234"/>
    </source>
</evidence>
<evidence type="ECO:0000313" key="6">
    <source>
        <dbReference type="EMBL" id="BAT71924.1"/>
    </source>
</evidence>
<evidence type="ECO:0000259" key="5">
    <source>
        <dbReference type="PROSITE" id="PS51379"/>
    </source>
</evidence>
<dbReference type="PROSITE" id="PS51379">
    <property type="entry name" value="4FE4S_FER_2"/>
    <property type="match status" value="2"/>
</dbReference>
<reference evidence="7" key="1">
    <citation type="journal article" date="2018" name="Science">
        <title>A primordial and reversible TCA cycle in a facultatively chemolithoautotrophic thermophile.</title>
        <authorList>
            <person name="Nunoura T."/>
            <person name="Chikaraishi Y."/>
            <person name="Izaki R."/>
            <person name="Suwa T."/>
            <person name="Sato T."/>
            <person name="Harada T."/>
            <person name="Mori K."/>
            <person name="Kato Y."/>
            <person name="Miyazaki M."/>
            <person name="Shimamura S."/>
            <person name="Yanagawa K."/>
            <person name="Shuto A."/>
            <person name="Ohkouchi N."/>
            <person name="Fujita N."/>
            <person name="Takaki Y."/>
            <person name="Atomi H."/>
            <person name="Takai K."/>
        </authorList>
    </citation>
    <scope>NUCLEOTIDE SEQUENCE [LARGE SCALE GENOMIC DNA]</scope>
    <source>
        <strain evidence="7">DSM 17441 / JCM 13301 / NBRC 103674 / ABI70S6</strain>
    </source>
</reference>
<keyword evidence="4" id="KW-0411">Iron-sulfur</keyword>
<dbReference type="Proteomes" id="UP000063234">
    <property type="component" value="Chromosome"/>
</dbReference>
<dbReference type="Pfam" id="PF09383">
    <property type="entry name" value="NIL"/>
    <property type="match status" value="1"/>
</dbReference>
<dbReference type="RefSeq" id="WP_197585784.1">
    <property type="nucleotide sequence ID" value="NZ_AP013035.1"/>
</dbReference>
<dbReference type="STRING" id="1298851.TST_1132"/>
<dbReference type="SMART" id="SM00930">
    <property type="entry name" value="NIL"/>
    <property type="match status" value="1"/>
</dbReference>
<dbReference type="InterPro" id="IPR017896">
    <property type="entry name" value="4Fe4S_Fe-S-bd"/>
</dbReference>
<dbReference type="PANTHER" id="PTHR24960">
    <property type="entry name" value="PHOTOSYSTEM I IRON-SULFUR CENTER-RELATED"/>
    <property type="match status" value="1"/>
</dbReference>
<dbReference type="PANTHER" id="PTHR24960:SF79">
    <property type="entry name" value="PHOTOSYSTEM I IRON-SULFUR CENTER"/>
    <property type="match status" value="1"/>
</dbReference>
<dbReference type="Gene3D" id="3.30.70.260">
    <property type="match status" value="1"/>
</dbReference>
<feature type="domain" description="4Fe-4S ferredoxin-type" evidence="5">
    <location>
        <begin position="77"/>
        <end position="106"/>
    </location>
</feature>
<dbReference type="PROSITE" id="PS00198">
    <property type="entry name" value="4FE4S_FER_1"/>
    <property type="match status" value="1"/>
</dbReference>
<proteinExistence type="predicted"/>
<evidence type="ECO:0000256" key="3">
    <source>
        <dbReference type="ARBA" id="ARBA00023004"/>
    </source>
</evidence>
<evidence type="ECO:0000256" key="2">
    <source>
        <dbReference type="ARBA" id="ARBA00022723"/>
    </source>
</evidence>
<dbReference type="EMBL" id="AP013035">
    <property type="protein sequence ID" value="BAT71924.1"/>
    <property type="molecule type" value="Genomic_DNA"/>
</dbReference>
<evidence type="ECO:0000256" key="4">
    <source>
        <dbReference type="ARBA" id="ARBA00023014"/>
    </source>
</evidence>
<gene>
    <name evidence="6" type="ORF">TST_1132</name>
</gene>
<dbReference type="AlphaFoldDB" id="A0A0S3QUC9"/>
<sequence length="136" mass="15342">MKIAKKVVLTFPKHTWDKPIIYMLHSKHHLMFNILKAKITPNEEGLMVLELIGEDTDFERGIEFLKETGVGVRFLAADIEKDEEACTHCGACTGICPTGALYLDKKTMKVNFDKEKCVGCELCVPVCPFKALRIKI</sequence>
<keyword evidence="3" id="KW-0408">Iron</keyword>
<dbReference type="GO" id="GO:0051539">
    <property type="term" value="F:4 iron, 4 sulfur cluster binding"/>
    <property type="evidence" value="ECO:0007669"/>
    <property type="project" value="UniProtKB-KW"/>
</dbReference>
<feature type="domain" description="4Fe-4S ferredoxin-type" evidence="5">
    <location>
        <begin position="108"/>
        <end position="136"/>
    </location>
</feature>
<keyword evidence="2" id="KW-0479">Metal-binding</keyword>
<dbReference type="Gene3D" id="3.30.70.20">
    <property type="match status" value="1"/>
</dbReference>
<evidence type="ECO:0000256" key="1">
    <source>
        <dbReference type="ARBA" id="ARBA00022485"/>
    </source>
</evidence>
<protein>
    <submittedName>
        <fullName evidence="6">4Fe-4S ferredoxin</fullName>
    </submittedName>
</protein>
<dbReference type="InterPro" id="IPR050157">
    <property type="entry name" value="PSI_iron-sulfur_center"/>
</dbReference>
<dbReference type="InterPro" id="IPR018449">
    <property type="entry name" value="NIL_domain"/>
</dbReference>
<dbReference type="SUPFAM" id="SSF54862">
    <property type="entry name" value="4Fe-4S ferredoxins"/>
    <property type="match status" value="1"/>
</dbReference>